<name>A0A8H2NPK5_PSEFL</name>
<gene>
    <name evidence="1" type="ORF">PS900_01618</name>
</gene>
<accession>A0A8H2NPK5</accession>
<dbReference type="InterPro" id="IPR011041">
    <property type="entry name" value="Quinoprot_gluc/sorb_DH_b-prop"/>
</dbReference>
<protein>
    <recommendedName>
        <fullName evidence="3">Delta-60 repeat domain-containing protein</fullName>
    </recommendedName>
</protein>
<dbReference type="Pfam" id="PF17164">
    <property type="entry name" value="DUF5122"/>
    <property type="match status" value="3"/>
</dbReference>
<sequence>MDQMQKGTKAGALDPSFGDNGVVGLVSEGTAGSQSILPLPSGKLLYANNDFFDSYSTLKLRRLNTNGFFDSSFGKNGLIVLPGITTAGRFSLFSYLDDRFLVKSMRVDDLGHGDIVLRKLDQNGQIDTTFGTDGVVNINPWRPTDKESLQSPQVVEMKSESRRKRFFILYEYQGGSVCVQPDGKILVAHTGVPHYPDHFRDGMVFRLMPDGSLDKTFNEKGFLYVKLEGVDYDESMATSIAYQKDGKILVAGIYVNSNQTPTYLNSYVVRYKEDGQLDADFNNGRAVIIADSEFSQIEVGTISVRGSDGAVVVVGGAKKTFDTSFSDIPWLAVLTPSGSFNLLFNNGKPLFSKESPEWRMWQNCEWQEGSNSIIVAGGEVAARYLSSGLLDLSFDGKGWFARIGSFKEMKVTKDQKLVLVGSAANPFLLRCLL</sequence>
<dbReference type="Gene3D" id="2.80.10.50">
    <property type="match status" value="1"/>
</dbReference>
<evidence type="ECO:0008006" key="3">
    <source>
        <dbReference type="Google" id="ProtNLM"/>
    </source>
</evidence>
<evidence type="ECO:0000313" key="2">
    <source>
        <dbReference type="Proteomes" id="UP000325723"/>
    </source>
</evidence>
<dbReference type="SUPFAM" id="SSF63829">
    <property type="entry name" value="Calcium-dependent phosphotriesterase"/>
    <property type="match status" value="1"/>
</dbReference>
<evidence type="ECO:0000313" key="1">
    <source>
        <dbReference type="EMBL" id="VVO77193.1"/>
    </source>
</evidence>
<dbReference type="EMBL" id="CABVIE010000004">
    <property type="protein sequence ID" value="VVO77193.1"/>
    <property type="molecule type" value="Genomic_DNA"/>
</dbReference>
<dbReference type="Proteomes" id="UP000325723">
    <property type="component" value="Unassembled WGS sequence"/>
</dbReference>
<reference evidence="1 2" key="1">
    <citation type="submission" date="2019-09" db="EMBL/GenBank/DDBJ databases">
        <authorList>
            <person name="Chandra G."/>
            <person name="Truman W A."/>
        </authorList>
    </citation>
    <scope>NUCLEOTIDE SEQUENCE [LARGE SCALE GENOMIC DNA]</scope>
    <source>
        <strain evidence="1">PS900</strain>
    </source>
</reference>
<dbReference type="SUPFAM" id="SSF50952">
    <property type="entry name" value="Soluble quinoprotein glucose dehydrogenase"/>
    <property type="match status" value="1"/>
</dbReference>
<comment type="caution">
    <text evidence="1">The sequence shown here is derived from an EMBL/GenBank/DDBJ whole genome shotgun (WGS) entry which is preliminary data.</text>
</comment>
<dbReference type="AlphaFoldDB" id="A0A8H2NPK5"/>
<dbReference type="NCBIfam" id="TIGR02608">
    <property type="entry name" value="delta_60_rpt"/>
    <property type="match status" value="4"/>
</dbReference>
<proteinExistence type="predicted"/>
<dbReference type="InterPro" id="IPR013431">
    <property type="entry name" value="Delta_60_rpt"/>
</dbReference>
<organism evidence="1 2">
    <name type="scientific">Pseudomonas fluorescens</name>
    <dbReference type="NCBI Taxonomy" id="294"/>
    <lineage>
        <taxon>Bacteria</taxon>
        <taxon>Pseudomonadati</taxon>
        <taxon>Pseudomonadota</taxon>
        <taxon>Gammaproteobacteria</taxon>
        <taxon>Pseudomonadales</taxon>
        <taxon>Pseudomonadaceae</taxon>
        <taxon>Pseudomonas</taxon>
    </lineage>
</organism>
<dbReference type="RefSeq" id="WP_150757458.1">
    <property type="nucleotide sequence ID" value="NZ_CABVIE010000004.1"/>
</dbReference>